<dbReference type="FunFam" id="2.20.140.10:FF:000001">
    <property type="entry name" value="Poly [ADP-ribose] polymerase"/>
    <property type="match status" value="1"/>
</dbReference>
<evidence type="ECO:0000313" key="21">
    <source>
        <dbReference type="Proteomes" id="UP000015354"/>
    </source>
</evidence>
<dbReference type="SMART" id="SM00773">
    <property type="entry name" value="WGR"/>
    <property type="match status" value="1"/>
</dbReference>
<keyword evidence="8" id="KW-0862">Zinc</keyword>
<keyword evidence="2 14" id="KW-0328">Glycosyltransferase</keyword>
<dbReference type="GO" id="GO:0003677">
    <property type="term" value="F:DNA binding"/>
    <property type="evidence" value="ECO:0007669"/>
    <property type="project" value="UniProtKB-KW"/>
</dbReference>
<keyword evidence="11" id="KW-0539">Nucleus</keyword>
<dbReference type="AlphaFoldDB" id="S9TUL0"/>
<dbReference type="Pfam" id="PF00644">
    <property type="entry name" value="PARP"/>
    <property type="match status" value="1"/>
</dbReference>
<dbReference type="GO" id="GO:0070212">
    <property type="term" value="P:protein poly-ADP-ribosylation"/>
    <property type="evidence" value="ECO:0007669"/>
    <property type="project" value="TreeGrafter"/>
</dbReference>
<dbReference type="GO" id="GO:0003950">
    <property type="term" value="F:NAD+ poly-ADP-ribosyltransferase activity"/>
    <property type="evidence" value="ECO:0007669"/>
    <property type="project" value="UniProtKB-UniRule"/>
</dbReference>
<dbReference type="Pfam" id="PF02877">
    <property type="entry name" value="PARP_reg"/>
    <property type="match status" value="1"/>
</dbReference>
<keyword evidence="4" id="KW-0548">Nucleotidyltransferase</keyword>
<dbReference type="Gene3D" id="3.90.228.10">
    <property type="match status" value="1"/>
</dbReference>
<comment type="subcellular location">
    <subcellularLocation>
        <location evidence="1">Nucleus</location>
    </subcellularLocation>
</comment>
<comment type="catalytic activity">
    <reaction evidence="13">
        <text>NAD(+) + (ADP-D-ribosyl)n-acceptor = nicotinamide + (ADP-D-ribosyl)n+1-acceptor + H(+).</text>
        <dbReference type="EC" id="2.4.2.30"/>
    </reaction>
</comment>
<dbReference type="EC" id="2.4.2.-" evidence="14"/>
<dbReference type="InterPro" id="IPR012317">
    <property type="entry name" value="Poly(ADP-ribose)pol_cat_dom"/>
</dbReference>
<feature type="compositionally biased region" description="Pro residues" evidence="15">
    <location>
        <begin position="1"/>
        <end position="10"/>
    </location>
</feature>
<evidence type="ECO:0000256" key="14">
    <source>
        <dbReference type="RuleBase" id="RU362114"/>
    </source>
</evidence>
<evidence type="ECO:0000256" key="9">
    <source>
        <dbReference type="ARBA" id="ARBA00023027"/>
    </source>
</evidence>
<evidence type="ECO:0000313" key="19">
    <source>
        <dbReference type="EMBL" id="EPY20238.1"/>
    </source>
</evidence>
<evidence type="ECO:0000256" key="15">
    <source>
        <dbReference type="SAM" id="MobiDB-lite"/>
    </source>
</evidence>
<dbReference type="PROSITE" id="PS51060">
    <property type="entry name" value="PARP_ALPHA_HD"/>
    <property type="match status" value="1"/>
</dbReference>
<organism evidence="19 21">
    <name type="scientific">Strigomonas culicis</name>
    <dbReference type="NCBI Taxonomy" id="28005"/>
    <lineage>
        <taxon>Eukaryota</taxon>
        <taxon>Discoba</taxon>
        <taxon>Euglenozoa</taxon>
        <taxon>Kinetoplastea</taxon>
        <taxon>Metakinetoplastina</taxon>
        <taxon>Trypanosomatida</taxon>
        <taxon>Trypanosomatidae</taxon>
        <taxon>Strigomonadinae</taxon>
        <taxon>Strigomonas</taxon>
    </lineage>
</organism>
<evidence type="ECO:0000256" key="13">
    <source>
        <dbReference type="ARBA" id="ARBA00033987"/>
    </source>
</evidence>
<dbReference type="EMBL" id="ATMH01009095">
    <property type="protein sequence ID" value="EPY20238.1"/>
    <property type="molecule type" value="Genomic_DNA"/>
</dbReference>
<dbReference type="InterPro" id="IPR050800">
    <property type="entry name" value="ARTD/PARP"/>
</dbReference>
<name>S9TUL0_9TRYP</name>
<dbReference type="Gene3D" id="2.20.140.10">
    <property type="entry name" value="WGR domain"/>
    <property type="match status" value="1"/>
</dbReference>
<evidence type="ECO:0000256" key="4">
    <source>
        <dbReference type="ARBA" id="ARBA00022695"/>
    </source>
</evidence>
<dbReference type="GO" id="GO:0008270">
    <property type="term" value="F:zinc ion binding"/>
    <property type="evidence" value="ECO:0007669"/>
    <property type="project" value="UniProtKB-KW"/>
</dbReference>
<accession>S9TUL0</accession>
<dbReference type="InterPro" id="IPR036616">
    <property type="entry name" value="Poly(ADP-ribose)pol_reg_dom_sf"/>
</dbReference>
<dbReference type="SUPFAM" id="SSF47587">
    <property type="entry name" value="Domain of poly(ADP-ribose) polymerase"/>
    <property type="match status" value="1"/>
</dbReference>
<evidence type="ECO:0000313" key="20">
    <source>
        <dbReference type="EMBL" id="EPY28354.1"/>
    </source>
</evidence>
<keyword evidence="10" id="KW-0238">DNA-binding</keyword>
<dbReference type="InterPro" id="IPR008893">
    <property type="entry name" value="WGR_domain"/>
</dbReference>
<evidence type="ECO:0000259" key="16">
    <source>
        <dbReference type="PROSITE" id="PS51059"/>
    </source>
</evidence>
<dbReference type="PANTHER" id="PTHR10459">
    <property type="entry name" value="DNA LIGASE"/>
    <property type="match status" value="1"/>
</dbReference>
<dbReference type="PROSITE" id="PS51977">
    <property type="entry name" value="WGR"/>
    <property type="match status" value="1"/>
</dbReference>
<dbReference type="InterPro" id="IPR036930">
    <property type="entry name" value="WGR_dom_sf"/>
</dbReference>
<dbReference type="GO" id="GO:0016779">
    <property type="term" value="F:nucleotidyltransferase activity"/>
    <property type="evidence" value="ECO:0007669"/>
    <property type="project" value="UniProtKB-KW"/>
</dbReference>
<dbReference type="GO" id="GO:1990404">
    <property type="term" value="F:NAD+-protein mono-ADP-ribosyltransferase activity"/>
    <property type="evidence" value="ECO:0007669"/>
    <property type="project" value="TreeGrafter"/>
</dbReference>
<comment type="caution">
    <text evidence="19">The sequence shown here is derived from an EMBL/GenBank/DDBJ whole genome shotgun (WGS) entry which is preliminary data.</text>
</comment>
<dbReference type="PANTHER" id="PTHR10459:SF60">
    <property type="entry name" value="POLY [ADP-RIBOSE] POLYMERASE 2"/>
    <property type="match status" value="1"/>
</dbReference>
<feature type="compositionally biased region" description="Low complexity" evidence="15">
    <location>
        <begin position="58"/>
        <end position="71"/>
    </location>
</feature>
<feature type="domain" description="PARP alpha-helical" evidence="17">
    <location>
        <begin position="263"/>
        <end position="383"/>
    </location>
</feature>
<evidence type="ECO:0000256" key="6">
    <source>
        <dbReference type="ARBA" id="ARBA00022737"/>
    </source>
</evidence>
<dbReference type="SUPFAM" id="SSF56399">
    <property type="entry name" value="ADP-ribosylation"/>
    <property type="match status" value="1"/>
</dbReference>
<keyword evidence="9 14" id="KW-0520">NAD</keyword>
<sequence length="641" mass="69945">MPPKKAPPAPKSKAKKAAPVASGKAKSKGKTPPASPTAAKSKGKTPPASPTAAKSKGKTPPASPTAAKAAPAPAPAPAPSASGKVKKSGKDMAPEAMIMKGSGVVDTLSGKVGTCHVLQTGGTVFQCVLNQTNIGANNNKFYVIQALQEDKDPGQYYLFTRWGRVGVNGQMSTESFRNEGAAIRAFSGKFTNKTHNRWENRHNFVKVSGKYQLMDIDYAGQVEEQQEVAEAEKKSGGRKRAGDDANEAAAKRTKEEAPAAAPVSQLPPPVQELLKLIGSKSAMEMTMKELNIDTKRMPLGKISKEQIKKGYEILQKVEALLSGNKKAAAGGSLEELSSAFYTLIPHDFGFQRPPLINTKDMVKVKGELLDTLGQLEIATKLLETEADKAKAQKEAPRHYLDVTYDSLHCSITPLDPTSEAYRHIIDSVENTHGETHTTYKLRVKSIFVIAREGERARYVEGPHAATPGKYMLWHGSRSTNYMGILSQGLRIAPKEAPCTGYMFGKGIYFADIVSKSANYCFTNRQQNMGLMLLNEVAVGRPLELTQAKYMEAAQKGSDSTKGIGRMRPGFETVVNGPQLDLPASEAKKMKQPPTDRTIQWPTKKIEHDTTVQTSLYYSEYIVYDVAQCYMRYLVMTEFVYK</sequence>
<dbReference type="OrthoDB" id="2017365at2759"/>
<evidence type="ECO:0000259" key="17">
    <source>
        <dbReference type="PROSITE" id="PS51060"/>
    </source>
</evidence>
<evidence type="ECO:0000256" key="12">
    <source>
        <dbReference type="ARBA" id="ARBA00024347"/>
    </source>
</evidence>
<keyword evidence="7" id="KW-0863">Zinc-finger</keyword>
<dbReference type="SUPFAM" id="SSF142921">
    <property type="entry name" value="WGR domain-like"/>
    <property type="match status" value="1"/>
</dbReference>
<protein>
    <recommendedName>
        <fullName evidence="14">Poly [ADP-ribose] polymerase</fullName>
        <shortName evidence="14">PARP</shortName>
        <ecNumber evidence="14">2.4.2.-</ecNumber>
    </recommendedName>
</protein>
<feature type="domain" description="PARP catalytic" evidence="16">
    <location>
        <begin position="398"/>
        <end position="641"/>
    </location>
</feature>
<dbReference type="Proteomes" id="UP000015354">
    <property type="component" value="Unassembled WGS sequence"/>
</dbReference>
<feature type="region of interest" description="Disordered" evidence="15">
    <location>
        <begin position="1"/>
        <end position="90"/>
    </location>
</feature>
<feature type="region of interest" description="Disordered" evidence="15">
    <location>
        <begin position="227"/>
        <end position="264"/>
    </location>
</feature>
<reference evidence="19 21" key="1">
    <citation type="journal article" date="2013" name="PLoS ONE">
        <title>Predicting the Proteins of Angomonas deanei, Strigomonas culicis and Their Respective Endosymbionts Reveals New Aspects of the Trypanosomatidae Family.</title>
        <authorList>
            <person name="Motta M.C."/>
            <person name="Martins A.C."/>
            <person name="de Souza S.S."/>
            <person name="Catta-Preta C.M."/>
            <person name="Silva R."/>
            <person name="Klein C.C."/>
            <person name="de Almeida L.G."/>
            <person name="de Lima Cunha O."/>
            <person name="Ciapina L.P."/>
            <person name="Brocchi M."/>
            <person name="Colabardini A.C."/>
            <person name="de Araujo Lima B."/>
            <person name="Machado C.R."/>
            <person name="de Almeida Soares C.M."/>
            <person name="Probst C.M."/>
            <person name="de Menezes C.B."/>
            <person name="Thompson C.E."/>
            <person name="Bartholomeu D.C."/>
            <person name="Gradia D.F."/>
            <person name="Pavoni D.P."/>
            <person name="Grisard E.C."/>
            <person name="Fantinatti-Garboggini F."/>
            <person name="Marchini F.K."/>
            <person name="Rodrigues-Luiz G.F."/>
            <person name="Wagner G."/>
            <person name="Goldman G.H."/>
            <person name="Fietto J.L."/>
            <person name="Elias M.C."/>
            <person name="Goldman M.H."/>
            <person name="Sagot M.F."/>
            <person name="Pereira M."/>
            <person name="Stoco P.H."/>
            <person name="de Mendonca-Neto R.P."/>
            <person name="Teixeira S.M."/>
            <person name="Maciel T.E."/>
            <person name="de Oliveira Mendes T.A."/>
            <person name="Urmenyi T.P."/>
            <person name="de Souza W."/>
            <person name="Schenkman S."/>
            <person name="de Vasconcelos A.T."/>
        </authorList>
    </citation>
    <scope>NUCLEOTIDE SEQUENCE [LARGE SCALE GENOMIC DNA]</scope>
</reference>
<dbReference type="Gene3D" id="1.20.142.10">
    <property type="entry name" value="Poly(ADP-ribose) polymerase, regulatory domain"/>
    <property type="match status" value="1"/>
</dbReference>
<keyword evidence="3 14" id="KW-0808">Transferase</keyword>
<evidence type="ECO:0000256" key="11">
    <source>
        <dbReference type="ARBA" id="ARBA00023242"/>
    </source>
</evidence>
<dbReference type="Pfam" id="PF05406">
    <property type="entry name" value="WGR"/>
    <property type="match status" value="1"/>
</dbReference>
<feature type="domain" description="WGR" evidence="18">
    <location>
        <begin position="114"/>
        <end position="211"/>
    </location>
</feature>
<keyword evidence="21" id="KW-1185">Reference proteome</keyword>
<dbReference type="PROSITE" id="PS51059">
    <property type="entry name" value="PARP_CATALYTIC"/>
    <property type="match status" value="1"/>
</dbReference>
<reference evidence="19" key="2">
    <citation type="submission" date="2013-03" db="EMBL/GenBank/DDBJ databases">
        <authorList>
            <person name="Motta M.C.M."/>
            <person name="Martins A.C.A."/>
            <person name="Preta C.M.C.C."/>
            <person name="Silva R."/>
            <person name="de Souza S.S."/>
            <person name="Klein C.C."/>
            <person name="de Almeida L.G.P."/>
            <person name="Cunha O.L."/>
            <person name="Colabardini A.C."/>
            <person name="Lima B.A."/>
            <person name="Machado C.R."/>
            <person name="Soares C.M.A."/>
            <person name="de Menezes C.B.A."/>
            <person name="Bartolomeu D.C."/>
            <person name="Grisard E.C."/>
            <person name="Fantinatti-Garboggini F."/>
            <person name="Rodrigues-Luiz G.F."/>
            <person name="Wagner G."/>
            <person name="Goldman G.H."/>
            <person name="Fietto J.L.R."/>
            <person name="Ciapina L.P."/>
            <person name="Brocchi M."/>
            <person name="Elias M.C."/>
            <person name="Goldman M.H.S."/>
            <person name="Sagot M.-F."/>
            <person name="Pereira M."/>
            <person name="Stoco P.H."/>
            <person name="Teixeira S.M.R."/>
            <person name="de Mendonca-Neto R.P."/>
            <person name="Maciel T.E.F."/>
            <person name="Mendes T.A.O."/>
            <person name="Urmenyi T.P."/>
            <person name="Teixeira M.M.G."/>
            <person name="de Camargo E.F.P."/>
            <person name="de Sousa W."/>
            <person name="Schenkman S."/>
            <person name="de Vasconcelos A.T.R."/>
        </authorList>
    </citation>
    <scope>NUCLEOTIDE SEQUENCE</scope>
</reference>
<comment type="similarity">
    <text evidence="12">Belongs to the ARTD/PARP family.</text>
</comment>
<evidence type="ECO:0000256" key="8">
    <source>
        <dbReference type="ARBA" id="ARBA00022833"/>
    </source>
</evidence>
<dbReference type="GO" id="GO:0006302">
    <property type="term" value="P:double-strand break repair"/>
    <property type="evidence" value="ECO:0007669"/>
    <property type="project" value="TreeGrafter"/>
</dbReference>
<dbReference type="EMBL" id="ATMH01005173">
    <property type="protein sequence ID" value="EPY28354.1"/>
    <property type="molecule type" value="Genomic_DNA"/>
</dbReference>
<proteinExistence type="inferred from homology"/>
<evidence type="ECO:0000256" key="5">
    <source>
        <dbReference type="ARBA" id="ARBA00022723"/>
    </source>
</evidence>
<dbReference type="CDD" id="cd01437">
    <property type="entry name" value="parp_like"/>
    <property type="match status" value="1"/>
</dbReference>
<dbReference type="GO" id="GO:0005730">
    <property type="term" value="C:nucleolus"/>
    <property type="evidence" value="ECO:0007669"/>
    <property type="project" value="TreeGrafter"/>
</dbReference>
<evidence type="ECO:0000256" key="10">
    <source>
        <dbReference type="ARBA" id="ARBA00023125"/>
    </source>
</evidence>
<dbReference type="FunFam" id="1.20.142.10:FF:000001">
    <property type="entry name" value="Poly [ADP-ribose] polymerase"/>
    <property type="match status" value="1"/>
</dbReference>
<gene>
    <name evidence="20" type="ORF">STCU_05173</name>
    <name evidence="19" type="ORF">STCU_09095</name>
</gene>
<evidence type="ECO:0000256" key="7">
    <source>
        <dbReference type="ARBA" id="ARBA00022771"/>
    </source>
</evidence>
<keyword evidence="6" id="KW-0677">Repeat</keyword>
<evidence type="ECO:0000256" key="3">
    <source>
        <dbReference type="ARBA" id="ARBA00022679"/>
    </source>
</evidence>
<evidence type="ECO:0000259" key="18">
    <source>
        <dbReference type="PROSITE" id="PS51977"/>
    </source>
</evidence>
<dbReference type="InterPro" id="IPR004102">
    <property type="entry name" value="Poly(ADP-ribose)pol_reg_dom"/>
</dbReference>
<feature type="compositionally biased region" description="Basic and acidic residues" evidence="15">
    <location>
        <begin position="230"/>
        <end position="257"/>
    </location>
</feature>
<evidence type="ECO:0000256" key="2">
    <source>
        <dbReference type="ARBA" id="ARBA00022676"/>
    </source>
</evidence>
<evidence type="ECO:0000256" key="1">
    <source>
        <dbReference type="ARBA" id="ARBA00004123"/>
    </source>
</evidence>
<keyword evidence="5" id="KW-0479">Metal-binding</keyword>